<evidence type="ECO:0000259" key="1">
    <source>
        <dbReference type="PROSITE" id="PS52001"/>
    </source>
</evidence>
<dbReference type="InterPro" id="IPR039683">
    <property type="entry name" value="Lsm12-like"/>
</dbReference>
<dbReference type="PANTHER" id="PTHR13542">
    <property type="entry name" value="LSM12 HOMOLOG"/>
    <property type="match status" value="1"/>
</dbReference>
<dbReference type="PROSITE" id="PS52001">
    <property type="entry name" value="AD"/>
    <property type="match status" value="1"/>
</dbReference>
<gene>
    <name evidence="2" type="ORF">LAMO00422_LOCUS2479</name>
</gene>
<protein>
    <recommendedName>
        <fullName evidence="1">AD domain-containing protein</fullName>
    </recommendedName>
</protein>
<dbReference type="EMBL" id="HBEM01003524">
    <property type="protein sequence ID" value="CAD8433188.1"/>
    <property type="molecule type" value="Transcribed_RNA"/>
</dbReference>
<organism evidence="2">
    <name type="scientific">Amorphochlora amoebiformis</name>
    <dbReference type="NCBI Taxonomy" id="1561963"/>
    <lineage>
        <taxon>Eukaryota</taxon>
        <taxon>Sar</taxon>
        <taxon>Rhizaria</taxon>
        <taxon>Cercozoa</taxon>
        <taxon>Chlorarachniophyceae</taxon>
        <taxon>Amorphochlora</taxon>
    </lineage>
</organism>
<sequence>MAHLRTLSQKQFLAGQLSYGSTVNIHTQQGTFEGVVDCIDVKAGCVAIVGGNKKITLISLYNIEGVRVLKPGSKSVPIQVPSINIRAISSREAAAIEERRKEAAKIGVGVSAKAQKIFNRLVAMFDSTRWEGTTIVIMDNMRLKPPYTPESCTGGTSLQLERVRKMIRSVV</sequence>
<dbReference type="InterPro" id="IPR019181">
    <property type="entry name" value="LSM12_ABD"/>
</dbReference>
<proteinExistence type="predicted"/>
<dbReference type="Pfam" id="PF09793">
    <property type="entry name" value="AD"/>
    <property type="match status" value="1"/>
</dbReference>
<accession>A0A7S0CTD7</accession>
<dbReference type="SMART" id="SM00995">
    <property type="entry name" value="AD"/>
    <property type="match status" value="1"/>
</dbReference>
<dbReference type="InterPro" id="IPR047574">
    <property type="entry name" value="AD"/>
</dbReference>
<reference evidence="2" key="1">
    <citation type="submission" date="2021-01" db="EMBL/GenBank/DDBJ databases">
        <authorList>
            <person name="Corre E."/>
            <person name="Pelletier E."/>
            <person name="Niang G."/>
            <person name="Scheremetjew M."/>
            <person name="Finn R."/>
            <person name="Kale V."/>
            <person name="Holt S."/>
            <person name="Cochrane G."/>
            <person name="Meng A."/>
            <person name="Brown T."/>
            <person name="Cohen L."/>
        </authorList>
    </citation>
    <scope>NUCLEOTIDE SEQUENCE</scope>
    <source>
        <strain evidence="2">CCMP2058</strain>
    </source>
</reference>
<dbReference type="AlphaFoldDB" id="A0A7S0CTD7"/>
<feature type="domain" description="AD" evidence="1">
    <location>
        <begin position="81"/>
        <end position="171"/>
    </location>
</feature>
<name>A0A7S0CTD7_9EUKA</name>
<evidence type="ECO:0000313" key="2">
    <source>
        <dbReference type="EMBL" id="CAD8433188.1"/>
    </source>
</evidence>